<dbReference type="NCBIfam" id="NF033927">
    <property type="entry name" value="alph_xenorhab_B"/>
    <property type="match status" value="1"/>
</dbReference>
<feature type="coiled-coil region" evidence="1">
    <location>
        <begin position="158"/>
        <end position="185"/>
    </location>
</feature>
<dbReference type="EMBL" id="CP053746">
    <property type="protein sequence ID" value="QKF51390.1"/>
    <property type="molecule type" value="Genomic_DNA"/>
</dbReference>
<keyword evidence="1" id="KW-0175">Coiled coil</keyword>
<dbReference type="Proteomes" id="UP000501989">
    <property type="component" value="Chromosome"/>
</dbReference>
<accession>A0A6M8MK72</accession>
<organism evidence="2 3">
    <name type="scientific">Pseudomonas graminis</name>
    <dbReference type="NCBI Taxonomy" id="158627"/>
    <lineage>
        <taxon>Bacteria</taxon>
        <taxon>Pseudomonadati</taxon>
        <taxon>Pseudomonadota</taxon>
        <taxon>Gammaproteobacteria</taxon>
        <taxon>Pseudomonadales</taxon>
        <taxon>Pseudomonadaceae</taxon>
        <taxon>Pseudomonas</taxon>
    </lineage>
</organism>
<keyword evidence="3" id="KW-1185">Reference proteome</keyword>
<evidence type="ECO:0000256" key="1">
    <source>
        <dbReference type="SAM" id="Coils"/>
    </source>
</evidence>
<dbReference type="InterPro" id="IPR047760">
    <property type="entry name" value="XaxB-like"/>
</dbReference>
<proteinExistence type="predicted"/>
<name>A0A6M8MK72_9PSED</name>
<evidence type="ECO:0000313" key="2">
    <source>
        <dbReference type="EMBL" id="QKF51390.1"/>
    </source>
</evidence>
<evidence type="ECO:0000313" key="3">
    <source>
        <dbReference type="Proteomes" id="UP000501989"/>
    </source>
</evidence>
<dbReference type="KEGG" id="pgg:FX982_02351"/>
<sequence length="332" mass="36728">MNNISQFPGNPDYPELDVPAFKQAKAKASDATIEVKRLFIQTQYLPSLHSRVSELDQAMGNADASLRETAQSLDTVLGIQVGTLRELQKEFQSARESDREEIIEDIVLRIQSILDTVGKGELTLQDLIPAMASPIDRAATGNYITQLEADQARLPAEVLEIKERQDALEAKRKALTDAMALIEAKGFTELAKDTALTAQELVKVGMTPPQLIAVEAAIALAQQILERAESLINYLNMVEARNTLRKQIDDLINSTYAKTSELRLVTLKKELITESYSFDDQRAQYIAEFGKCVTAMRSFLTTRNDVDGGDQDAVAQFSVDALSLAKYLKVMA</sequence>
<protein>
    <submittedName>
        <fullName evidence="2">Uncharacterized protein</fullName>
    </submittedName>
</protein>
<dbReference type="RefSeq" id="WP_172610756.1">
    <property type="nucleotide sequence ID" value="NZ_CP053746.1"/>
</dbReference>
<reference evidence="3" key="1">
    <citation type="submission" date="2019-12" db="EMBL/GenBank/DDBJ databases">
        <title>Endophytic bacteria associated with Panax ginseng seedlings.</title>
        <authorList>
            <person name="Park J.M."/>
            <person name="Shin R."/>
            <person name="Jo S.H."/>
        </authorList>
    </citation>
    <scope>NUCLEOTIDE SEQUENCE [LARGE SCALE GENOMIC DNA]</scope>
    <source>
        <strain evidence="3">PgKB30</strain>
    </source>
</reference>
<gene>
    <name evidence="2" type="ORF">FX982_02351</name>
</gene>
<dbReference type="AlphaFoldDB" id="A0A6M8MK72"/>